<proteinExistence type="predicted"/>
<accession>A0A975TDL1</accession>
<comment type="cofactor">
    <cofactor evidence="1">
        <name>a divalent metal cation</name>
        <dbReference type="ChEBI" id="CHEBI:60240"/>
    </cofactor>
</comment>
<evidence type="ECO:0000256" key="1">
    <source>
        <dbReference type="ARBA" id="ARBA00001968"/>
    </source>
</evidence>
<keyword evidence="6" id="KW-1185">Reference proteome</keyword>
<protein>
    <submittedName>
        <fullName evidence="5">Transposase</fullName>
    </submittedName>
</protein>
<dbReference type="KEGG" id="rsin:B6N60_04908"/>
<sequence>MTEFELIVDSYEQPIERPSEYEIQKKYYSGKKKTHTRKSQLIVLPNGKDIVDIVRCKQFAIKLFTLNLFRVKIILDLLINIKSYLSNLILPLQLPQCRILKSDNLFPLFLLLIALHALFLMFSLTIANLRLLFLAIPSAYILPIAKGNATANDAYGERSYRPLALR</sequence>
<feature type="transmembrane region" description="Helical" evidence="3">
    <location>
        <begin position="105"/>
        <end position="127"/>
    </location>
</feature>
<gene>
    <name evidence="5" type="ORF">B6N60_04908</name>
</gene>
<dbReference type="Proteomes" id="UP000683511">
    <property type="component" value="Chromosome"/>
</dbReference>
<dbReference type="AlphaFoldDB" id="A0A975TDL1"/>
<dbReference type="Pfam" id="PF13359">
    <property type="entry name" value="DDE_Tnp_4"/>
    <property type="match status" value="1"/>
</dbReference>
<organism evidence="5 6">
    <name type="scientific">Richelia sinica FACHB-800</name>
    <dbReference type="NCBI Taxonomy" id="1357546"/>
    <lineage>
        <taxon>Bacteria</taxon>
        <taxon>Bacillati</taxon>
        <taxon>Cyanobacteriota</taxon>
        <taxon>Cyanophyceae</taxon>
        <taxon>Nostocales</taxon>
        <taxon>Nostocaceae</taxon>
        <taxon>Richelia</taxon>
    </lineage>
</organism>
<keyword evidence="3" id="KW-0812">Transmembrane</keyword>
<evidence type="ECO:0000256" key="3">
    <source>
        <dbReference type="SAM" id="Phobius"/>
    </source>
</evidence>
<name>A0A975TDL1_9NOST</name>
<reference evidence="5" key="1">
    <citation type="submission" date="2017-04" db="EMBL/GenBank/DDBJ databases">
        <title>Genome deletions in a multicellular cyanobacterial endosymbiont for morphological adaptation in marine diatoms.</title>
        <authorList>
            <person name="Wang Y."/>
            <person name="Gao H."/>
            <person name="Li R."/>
            <person name="Xu X."/>
        </authorList>
    </citation>
    <scope>NUCLEOTIDE SEQUENCE</scope>
    <source>
        <strain evidence="5">FACHB 800</strain>
    </source>
</reference>
<evidence type="ECO:0000256" key="2">
    <source>
        <dbReference type="ARBA" id="ARBA00022723"/>
    </source>
</evidence>
<dbReference type="InterPro" id="IPR027806">
    <property type="entry name" value="HARBI1_dom"/>
</dbReference>
<feature type="domain" description="DDE Tnp4" evidence="4">
    <location>
        <begin position="8"/>
        <end position="51"/>
    </location>
</feature>
<evidence type="ECO:0000259" key="4">
    <source>
        <dbReference type="Pfam" id="PF13359"/>
    </source>
</evidence>
<dbReference type="RefSeq" id="WP_418889592.1">
    <property type="nucleotide sequence ID" value="NZ_CP021056.1"/>
</dbReference>
<evidence type="ECO:0000313" key="5">
    <source>
        <dbReference type="EMBL" id="QXE26177.1"/>
    </source>
</evidence>
<evidence type="ECO:0000313" key="6">
    <source>
        <dbReference type="Proteomes" id="UP000683511"/>
    </source>
</evidence>
<keyword evidence="2" id="KW-0479">Metal-binding</keyword>
<dbReference type="EMBL" id="CP021056">
    <property type="protein sequence ID" value="QXE26177.1"/>
    <property type="molecule type" value="Genomic_DNA"/>
</dbReference>
<dbReference type="GO" id="GO:0046872">
    <property type="term" value="F:metal ion binding"/>
    <property type="evidence" value="ECO:0007669"/>
    <property type="project" value="UniProtKB-KW"/>
</dbReference>
<keyword evidence="3" id="KW-1133">Transmembrane helix</keyword>
<keyword evidence="3" id="KW-0472">Membrane</keyword>